<keyword evidence="5" id="KW-0475">Mercuric resistance</keyword>
<evidence type="ECO:0000256" key="1">
    <source>
        <dbReference type="ARBA" id="ARBA00004429"/>
    </source>
</evidence>
<keyword evidence="8 15" id="KW-0812">Transmembrane</keyword>
<name>A0A4R9LYS7_9LEPT</name>
<evidence type="ECO:0000256" key="3">
    <source>
        <dbReference type="ARBA" id="ARBA00017053"/>
    </source>
</evidence>
<keyword evidence="10" id="KW-0476">Mercury</keyword>
<dbReference type="InterPro" id="IPR003457">
    <property type="entry name" value="Transprt_MerT"/>
</dbReference>
<dbReference type="NCBIfam" id="NF033556">
    <property type="entry name" value="MerTP_fusion"/>
    <property type="match status" value="1"/>
</dbReference>
<evidence type="ECO:0000313" key="18">
    <source>
        <dbReference type="Proteomes" id="UP000298058"/>
    </source>
</evidence>
<keyword evidence="12 15" id="KW-0472">Membrane</keyword>
<keyword evidence="6" id="KW-1003">Cell membrane</keyword>
<evidence type="ECO:0000256" key="8">
    <source>
        <dbReference type="ARBA" id="ARBA00022692"/>
    </source>
</evidence>
<proteinExistence type="inferred from homology"/>
<dbReference type="Pfam" id="PF00403">
    <property type="entry name" value="HMA"/>
    <property type="match status" value="1"/>
</dbReference>
<dbReference type="OrthoDB" id="9813965at2"/>
<dbReference type="Gene3D" id="1.10.287.910">
    <property type="entry name" value="bacterial mercury transporter, merf"/>
    <property type="match status" value="1"/>
</dbReference>
<protein>
    <recommendedName>
        <fullName evidence="3">Mercuric transport protein MerT</fullName>
    </recommendedName>
    <alternativeName>
        <fullName evidence="13">Mercury ion transport protein</fullName>
    </alternativeName>
</protein>
<evidence type="ECO:0000259" key="16">
    <source>
        <dbReference type="PROSITE" id="PS50846"/>
    </source>
</evidence>
<dbReference type="GO" id="GO:0015097">
    <property type="term" value="F:mercury ion transmembrane transporter activity"/>
    <property type="evidence" value="ECO:0007669"/>
    <property type="project" value="InterPro"/>
</dbReference>
<evidence type="ECO:0000256" key="10">
    <source>
        <dbReference type="ARBA" id="ARBA00022914"/>
    </source>
</evidence>
<feature type="transmembrane region" description="Helical" evidence="15">
    <location>
        <begin position="107"/>
        <end position="126"/>
    </location>
</feature>
<dbReference type="GO" id="GO:0046872">
    <property type="term" value="F:metal ion binding"/>
    <property type="evidence" value="ECO:0007669"/>
    <property type="project" value="UniProtKB-KW"/>
</dbReference>
<evidence type="ECO:0000256" key="9">
    <source>
        <dbReference type="ARBA" id="ARBA00022723"/>
    </source>
</evidence>
<keyword evidence="11 15" id="KW-1133">Transmembrane helix</keyword>
<comment type="caution">
    <text evidence="17">The sequence shown here is derived from an EMBL/GenBank/DDBJ whole genome shotgun (WGS) entry which is preliminary data.</text>
</comment>
<keyword evidence="4" id="KW-0813">Transport</keyword>
<evidence type="ECO:0000256" key="4">
    <source>
        <dbReference type="ARBA" id="ARBA00022448"/>
    </source>
</evidence>
<keyword evidence="9" id="KW-0479">Metal-binding</keyword>
<dbReference type="InterPro" id="IPR006121">
    <property type="entry name" value="HMA_dom"/>
</dbReference>
<feature type="transmembrane region" description="Helical" evidence="15">
    <location>
        <begin position="32"/>
        <end position="56"/>
    </location>
</feature>
<dbReference type="InterPro" id="IPR036163">
    <property type="entry name" value="HMA_dom_sf"/>
</dbReference>
<feature type="domain" description="HMA" evidence="16">
    <location>
        <begin position="149"/>
        <end position="215"/>
    </location>
</feature>
<comment type="subcellular location">
    <subcellularLocation>
        <location evidence="1">Cell inner membrane</location>
        <topology evidence="1">Multi-pass membrane protein</topology>
    </subcellularLocation>
</comment>
<dbReference type="Proteomes" id="UP000298058">
    <property type="component" value="Unassembled WGS sequence"/>
</dbReference>
<evidence type="ECO:0000256" key="2">
    <source>
        <dbReference type="ARBA" id="ARBA00008224"/>
    </source>
</evidence>
<dbReference type="CDD" id="cd00371">
    <property type="entry name" value="HMA"/>
    <property type="match status" value="1"/>
</dbReference>
<dbReference type="Pfam" id="PF02411">
    <property type="entry name" value="MerT"/>
    <property type="match status" value="1"/>
</dbReference>
<reference evidence="17" key="1">
    <citation type="journal article" date="2019" name="PLoS Negl. Trop. Dis.">
        <title>Revisiting the worldwide diversity of Leptospira species in the environment.</title>
        <authorList>
            <person name="Vincent A.T."/>
            <person name="Schiettekatte O."/>
            <person name="Bourhy P."/>
            <person name="Veyrier F.J."/>
            <person name="Picardeau M."/>
        </authorList>
    </citation>
    <scope>NUCLEOTIDE SEQUENCE [LARGE SCALE GENOMIC DNA]</scope>
    <source>
        <strain evidence="17">201300427</strain>
    </source>
</reference>
<dbReference type="GO" id="GO:0005886">
    <property type="term" value="C:plasma membrane"/>
    <property type="evidence" value="ECO:0007669"/>
    <property type="project" value="UniProtKB-SubCell"/>
</dbReference>
<gene>
    <name evidence="17" type="primary">merTP</name>
    <name evidence="17" type="ORF">EHS15_08335</name>
</gene>
<keyword evidence="7" id="KW-0997">Cell inner membrane</keyword>
<dbReference type="EMBL" id="RQHW01000029">
    <property type="protein sequence ID" value="TGN19534.1"/>
    <property type="molecule type" value="Genomic_DNA"/>
</dbReference>
<keyword evidence="18" id="KW-1185">Reference proteome</keyword>
<evidence type="ECO:0000256" key="5">
    <source>
        <dbReference type="ARBA" id="ARBA00022466"/>
    </source>
</evidence>
<evidence type="ECO:0000256" key="13">
    <source>
        <dbReference type="ARBA" id="ARBA00030934"/>
    </source>
</evidence>
<dbReference type="PROSITE" id="PS50846">
    <property type="entry name" value="HMA_2"/>
    <property type="match status" value="1"/>
</dbReference>
<dbReference type="Gene3D" id="3.30.70.100">
    <property type="match status" value="1"/>
</dbReference>
<comment type="similarity">
    <text evidence="2">Belongs to the MerT family.</text>
</comment>
<feature type="transmembrane region" description="Helical" evidence="15">
    <location>
        <begin position="68"/>
        <end position="86"/>
    </location>
</feature>
<evidence type="ECO:0000256" key="7">
    <source>
        <dbReference type="ARBA" id="ARBA00022519"/>
    </source>
</evidence>
<evidence type="ECO:0000256" key="15">
    <source>
        <dbReference type="SAM" id="Phobius"/>
    </source>
</evidence>
<evidence type="ECO:0000256" key="11">
    <source>
        <dbReference type="ARBA" id="ARBA00022989"/>
    </source>
</evidence>
<evidence type="ECO:0000256" key="14">
    <source>
        <dbReference type="ARBA" id="ARBA00045720"/>
    </source>
</evidence>
<evidence type="ECO:0000313" key="17">
    <source>
        <dbReference type="EMBL" id="TGN19534.1"/>
    </source>
</evidence>
<dbReference type="SUPFAM" id="SSF55008">
    <property type="entry name" value="HMA, heavy metal-associated domain"/>
    <property type="match status" value="1"/>
</dbReference>
<evidence type="ECO:0000256" key="6">
    <source>
        <dbReference type="ARBA" id="ARBA00022475"/>
    </source>
</evidence>
<sequence length="225" mass="25588">MLSHIYSKENIFGRIAMYKIFNDFRIQVSAGFLLAISSSLCCVSPIVGVIGGFSGIASTFSWLEPYRSFLIILSMVIFSLLWYNLITKSKKSDLDCDCERSIFNRFFYSKIFLTFVTILSLFLFLFPNYSSILKSVNEVKGKLESEHLVVAEFVISGMTCVGCEYSVNTALVELTGVLKVTSDYKKGVTQIVYDKRKVGIQEFKDIIQNKVGYKVINIKGERKWK</sequence>
<evidence type="ECO:0000256" key="12">
    <source>
        <dbReference type="ARBA" id="ARBA00023136"/>
    </source>
</evidence>
<accession>A0A4R9LYS7</accession>
<organism evidence="17 18">
    <name type="scientific">Leptospira idonii</name>
    <dbReference type="NCBI Taxonomy" id="1193500"/>
    <lineage>
        <taxon>Bacteria</taxon>
        <taxon>Pseudomonadati</taxon>
        <taxon>Spirochaetota</taxon>
        <taxon>Spirochaetia</taxon>
        <taxon>Leptospirales</taxon>
        <taxon>Leptospiraceae</taxon>
        <taxon>Leptospira</taxon>
    </lineage>
</organism>
<comment type="function">
    <text evidence="14">Involved in mercury resistance. Probably transfers a mercuric ion from the periplasmic Hg(2+)-binding protein MerP to the cytoplasmic mercuric reductase MerA.</text>
</comment>
<dbReference type="AlphaFoldDB" id="A0A4R9LYS7"/>